<gene>
    <name evidence="1" type="ORF">GALMADRAFT_216815</name>
</gene>
<name>A0A067SIV8_GALM3</name>
<accession>A0A067SIV8</accession>
<dbReference type="Proteomes" id="UP000027222">
    <property type="component" value="Unassembled WGS sequence"/>
</dbReference>
<reference evidence="2" key="1">
    <citation type="journal article" date="2014" name="Proc. Natl. Acad. Sci. U.S.A.">
        <title>Extensive sampling of basidiomycete genomes demonstrates inadequacy of the white-rot/brown-rot paradigm for wood decay fungi.</title>
        <authorList>
            <person name="Riley R."/>
            <person name="Salamov A.A."/>
            <person name="Brown D.W."/>
            <person name="Nagy L.G."/>
            <person name="Floudas D."/>
            <person name="Held B.W."/>
            <person name="Levasseur A."/>
            <person name="Lombard V."/>
            <person name="Morin E."/>
            <person name="Otillar R."/>
            <person name="Lindquist E.A."/>
            <person name="Sun H."/>
            <person name="LaButti K.M."/>
            <person name="Schmutz J."/>
            <person name="Jabbour D."/>
            <person name="Luo H."/>
            <person name="Baker S.E."/>
            <person name="Pisabarro A.G."/>
            <person name="Walton J.D."/>
            <person name="Blanchette R.A."/>
            <person name="Henrissat B."/>
            <person name="Martin F."/>
            <person name="Cullen D."/>
            <person name="Hibbett D.S."/>
            <person name="Grigoriev I.V."/>
        </authorList>
    </citation>
    <scope>NUCLEOTIDE SEQUENCE [LARGE SCALE GENOMIC DNA]</scope>
    <source>
        <strain evidence="2">CBS 339.88</strain>
    </source>
</reference>
<dbReference type="AlphaFoldDB" id="A0A067SIV8"/>
<proteinExistence type="predicted"/>
<keyword evidence="2" id="KW-1185">Reference proteome</keyword>
<sequence length="336" mass="37184">MAGGAHGKSFPALSFTITDQLRPARPRMFPSKDGDKPSKLVAASVLRFGINDVPASQVIIIMGKAAANSAIGCAMMDLPRTGTVRCRPGERTLLAKSKMLDQLGDLETNFSWVDRVTKQLPTGHIISLFIRPGILTEYHAYLEVTAPTPIPNLEILPTAGRFLTPMAPFLRLDIKFYQINTDSLSFLPTNHWEKRGIGYGEVTMTWTPSREEASALVVVPLNICIPWESPACPSSLFIVLHASVTGVSFEFCQANADESTRSRVQSLYLHDQNHPTHVLDGEEVFVSPALAERGLTGYATRMKVEARPPLLIEDSKQHHMWLSFLKEAQTPSDYRL</sequence>
<organism evidence="1 2">
    <name type="scientific">Galerina marginata (strain CBS 339.88)</name>
    <dbReference type="NCBI Taxonomy" id="685588"/>
    <lineage>
        <taxon>Eukaryota</taxon>
        <taxon>Fungi</taxon>
        <taxon>Dikarya</taxon>
        <taxon>Basidiomycota</taxon>
        <taxon>Agaricomycotina</taxon>
        <taxon>Agaricomycetes</taxon>
        <taxon>Agaricomycetidae</taxon>
        <taxon>Agaricales</taxon>
        <taxon>Agaricineae</taxon>
        <taxon>Strophariaceae</taxon>
        <taxon>Galerina</taxon>
    </lineage>
</organism>
<dbReference type="EMBL" id="KL142420">
    <property type="protein sequence ID" value="KDR66708.1"/>
    <property type="molecule type" value="Genomic_DNA"/>
</dbReference>
<dbReference type="HOGENOM" id="CLU_826525_0_0_1"/>
<evidence type="ECO:0000313" key="2">
    <source>
        <dbReference type="Proteomes" id="UP000027222"/>
    </source>
</evidence>
<protein>
    <submittedName>
        <fullName evidence="1">Uncharacterized protein</fullName>
    </submittedName>
</protein>
<evidence type="ECO:0000313" key="1">
    <source>
        <dbReference type="EMBL" id="KDR66708.1"/>
    </source>
</evidence>